<evidence type="ECO:0008006" key="4">
    <source>
        <dbReference type="Google" id="ProtNLM"/>
    </source>
</evidence>
<dbReference type="RefSeq" id="WP_272775604.1">
    <property type="nucleotide sequence ID" value="NZ_JAQQLI010000003.1"/>
</dbReference>
<dbReference type="EMBL" id="JAQQLI010000003">
    <property type="protein sequence ID" value="MDC7784758.1"/>
    <property type="molecule type" value="Genomic_DNA"/>
</dbReference>
<feature type="compositionally biased region" description="Basic and acidic residues" evidence="1">
    <location>
        <begin position="176"/>
        <end position="188"/>
    </location>
</feature>
<accession>A0ABT5J5F9</accession>
<gene>
    <name evidence="2" type="ORF">PQJ73_03600</name>
</gene>
<evidence type="ECO:0000313" key="3">
    <source>
        <dbReference type="Proteomes" id="UP001165652"/>
    </source>
</evidence>
<evidence type="ECO:0000256" key="1">
    <source>
        <dbReference type="SAM" id="MobiDB-lite"/>
    </source>
</evidence>
<feature type="region of interest" description="Disordered" evidence="1">
    <location>
        <begin position="171"/>
        <end position="192"/>
    </location>
</feature>
<sequence length="365" mass="41826">MIGEARMVPVAGDPRPVFYNPELLPQYIAGEVRDEFTIVDAHLLDELRAFYEVFGWTHMGDRSGALPFFLRMTNDSPMPRDATSKTLAEIMMERATELVAMGRPLKVFWSGGVDSTAMIVSLLRAGARPDQVEIYLTTDGIAEYQWFFSKVIYGGRLPFRLIRPTESQAPTIGLREYPDPRGRRRVDPRPTPGPGDVWVTGELFNCLFGPHNAKIDIARETDEQADYRLRVPGRVLDFIAPLIDGCPRPLAGFPDLAWYQMFTCHWVKHKHRFVMNLPRKPDGYIRFCDTPDFQRWALTNAEPKMKDERGRPCYKHPLKRFIFEFTGDEAYFAKGKVGSMPIQPGHVPAANPMFYRYLMDDGEIR</sequence>
<evidence type="ECO:0000313" key="2">
    <source>
        <dbReference type="EMBL" id="MDC7784758.1"/>
    </source>
</evidence>
<name>A0ABT5J5F9_RHOTP</name>
<reference evidence="2" key="1">
    <citation type="journal article" date="2023" name="Microbiol Resour">
        <title>Genome Sequences of Rhodoplanes serenus and Two Thermotolerant Strains, Rhodoplanes tepidamans and 'Rhodoplanes cryptolactis,' Further Refine the Genus.</title>
        <authorList>
            <person name="Rayyan A.A."/>
            <person name="Kyndt J.A."/>
        </authorList>
    </citation>
    <scope>NUCLEOTIDE SEQUENCE</scope>
    <source>
        <strain evidence="2">DSM 9987</strain>
    </source>
</reference>
<organism evidence="2 3">
    <name type="scientific">Rhodoplanes tepidamans</name>
    <name type="common">Rhodoplanes cryptolactis</name>
    <dbReference type="NCBI Taxonomy" id="200616"/>
    <lineage>
        <taxon>Bacteria</taxon>
        <taxon>Pseudomonadati</taxon>
        <taxon>Pseudomonadota</taxon>
        <taxon>Alphaproteobacteria</taxon>
        <taxon>Hyphomicrobiales</taxon>
        <taxon>Nitrobacteraceae</taxon>
        <taxon>Rhodoplanes</taxon>
    </lineage>
</organism>
<keyword evidence="3" id="KW-1185">Reference proteome</keyword>
<dbReference type="Proteomes" id="UP001165652">
    <property type="component" value="Unassembled WGS sequence"/>
</dbReference>
<comment type="caution">
    <text evidence="2">The sequence shown here is derived from an EMBL/GenBank/DDBJ whole genome shotgun (WGS) entry which is preliminary data.</text>
</comment>
<protein>
    <recommendedName>
        <fullName evidence="4">Asparagine synthetase domain-containing protein</fullName>
    </recommendedName>
</protein>
<proteinExistence type="predicted"/>
<reference evidence="2" key="2">
    <citation type="submission" date="2023-02" db="EMBL/GenBank/DDBJ databases">
        <authorList>
            <person name="Rayyan A."/>
            <person name="Meyer T."/>
            <person name="Kyndt J.A."/>
        </authorList>
    </citation>
    <scope>NUCLEOTIDE SEQUENCE</scope>
    <source>
        <strain evidence="2">DSM 9987</strain>
    </source>
</reference>